<dbReference type="PROSITE" id="PS51819">
    <property type="entry name" value="VOC"/>
    <property type="match status" value="1"/>
</dbReference>
<protein>
    <recommendedName>
        <fullName evidence="2">Bleomycin resistance protein</fullName>
    </recommendedName>
</protein>
<dbReference type="Proteomes" id="UP000598996">
    <property type="component" value="Unassembled WGS sequence"/>
</dbReference>
<dbReference type="InterPro" id="IPR000335">
    <property type="entry name" value="Bleomycin-R"/>
</dbReference>
<accession>A0ABS1VY40</accession>
<evidence type="ECO:0000313" key="6">
    <source>
        <dbReference type="Proteomes" id="UP000598996"/>
    </source>
</evidence>
<keyword evidence="6" id="KW-1185">Reference proteome</keyword>
<name>A0ABS1VY40_9ACTN</name>
<keyword evidence="3" id="KW-0046">Antibiotic resistance</keyword>
<gene>
    <name evidence="5" type="ORF">JKJ07_34375</name>
</gene>
<evidence type="ECO:0000313" key="5">
    <source>
        <dbReference type="EMBL" id="MBL7259414.1"/>
    </source>
</evidence>
<dbReference type="InterPro" id="IPR037523">
    <property type="entry name" value="VOC_core"/>
</dbReference>
<organism evidence="5 6">
    <name type="scientific">Paractinoplanes lichenicola</name>
    <dbReference type="NCBI Taxonomy" id="2802976"/>
    <lineage>
        <taxon>Bacteria</taxon>
        <taxon>Bacillati</taxon>
        <taxon>Actinomycetota</taxon>
        <taxon>Actinomycetes</taxon>
        <taxon>Micromonosporales</taxon>
        <taxon>Micromonosporaceae</taxon>
        <taxon>Paractinoplanes</taxon>
    </lineage>
</organism>
<dbReference type="CDD" id="cd08349">
    <property type="entry name" value="BLMA_like"/>
    <property type="match status" value="1"/>
</dbReference>
<evidence type="ECO:0000256" key="3">
    <source>
        <dbReference type="ARBA" id="ARBA00023251"/>
    </source>
</evidence>
<evidence type="ECO:0000256" key="2">
    <source>
        <dbReference type="ARBA" id="ARBA00021572"/>
    </source>
</evidence>
<dbReference type="Pfam" id="PF00903">
    <property type="entry name" value="Glyoxalase"/>
    <property type="match status" value="1"/>
</dbReference>
<evidence type="ECO:0000256" key="1">
    <source>
        <dbReference type="ARBA" id="ARBA00011051"/>
    </source>
</evidence>
<sequence length="116" mass="13114">MFESVAPIIPVRDLDAALARYRRLGFAARAYDGPERYGFVDRDSVSLHLTEWHQHDPLTTASSVYLYVSDADAVHASWRDGVEGRLGEPRDTPWGLREFTYVDPDGTLHRVGSPLR</sequence>
<dbReference type="InterPro" id="IPR004360">
    <property type="entry name" value="Glyas_Fos-R_dOase_dom"/>
</dbReference>
<reference evidence="5 6" key="1">
    <citation type="submission" date="2021-01" db="EMBL/GenBank/DDBJ databases">
        <title>Actinoplanes sp. nov. LDG1-01 isolated from lichen.</title>
        <authorList>
            <person name="Saeng-In P."/>
            <person name="Phongsopitanun W."/>
            <person name="Kanchanasin P."/>
            <person name="Yuki M."/>
            <person name="Kudo T."/>
            <person name="Ohkuma M."/>
            <person name="Tanasupawat S."/>
        </authorList>
    </citation>
    <scope>NUCLEOTIDE SEQUENCE [LARGE SCALE GENOMIC DNA]</scope>
    <source>
        <strain evidence="5 6">LDG1-01</strain>
    </source>
</reference>
<comment type="caution">
    <text evidence="5">The sequence shown here is derived from an EMBL/GenBank/DDBJ whole genome shotgun (WGS) entry which is preliminary data.</text>
</comment>
<feature type="domain" description="VOC" evidence="4">
    <location>
        <begin position="1"/>
        <end position="114"/>
    </location>
</feature>
<proteinExistence type="inferred from homology"/>
<dbReference type="SUPFAM" id="SSF54593">
    <property type="entry name" value="Glyoxalase/Bleomycin resistance protein/Dihydroxybiphenyl dioxygenase"/>
    <property type="match status" value="1"/>
</dbReference>
<dbReference type="InterPro" id="IPR029068">
    <property type="entry name" value="Glyas_Bleomycin-R_OHBP_Dase"/>
</dbReference>
<dbReference type="Gene3D" id="3.10.180.10">
    <property type="entry name" value="2,3-Dihydroxybiphenyl 1,2-Dioxygenase, domain 1"/>
    <property type="match status" value="1"/>
</dbReference>
<dbReference type="EMBL" id="JAENHO010000011">
    <property type="protein sequence ID" value="MBL7259414.1"/>
    <property type="molecule type" value="Genomic_DNA"/>
</dbReference>
<comment type="similarity">
    <text evidence="1">Belongs to the bleomycin resistance protein family.</text>
</comment>
<evidence type="ECO:0000259" key="4">
    <source>
        <dbReference type="PROSITE" id="PS51819"/>
    </source>
</evidence>
<dbReference type="RefSeq" id="WP_202996117.1">
    <property type="nucleotide sequence ID" value="NZ_JAENHO010000011.1"/>
</dbReference>